<reference evidence="2" key="1">
    <citation type="journal article" date="2007" name="PLoS ONE">
        <title>The first genome sequence of an elite grapevine cultivar (Pinot noir Vitis vinifera L.): coping with a highly heterozygous genome.</title>
        <authorList>
            <person name="Velasco R."/>
            <person name="Zharkikh A."/>
            <person name="Troggio M."/>
            <person name="Cartwright D.A."/>
            <person name="Cestaro A."/>
            <person name="Pruss D."/>
            <person name="Pindo M."/>
            <person name="FitzGerald L.M."/>
            <person name="Vezzulli S."/>
            <person name="Reid J."/>
            <person name="Malacarne G."/>
            <person name="Iliev D."/>
            <person name="Coppola G."/>
            <person name="Wardell B."/>
            <person name="Micheletti D."/>
            <person name="Macalma T."/>
            <person name="Facci M."/>
            <person name="Mitchell J.T."/>
            <person name="Perazzolli M."/>
            <person name="Eldredge G."/>
            <person name="Gatto P."/>
            <person name="Oyzerski R."/>
            <person name="Moretto M."/>
            <person name="Gutin N."/>
            <person name="Stefanini M."/>
            <person name="Chen Y."/>
            <person name="Segala C."/>
            <person name="Davenport C."/>
            <person name="Dematte L."/>
            <person name="Mraz A."/>
            <person name="Battilana J."/>
            <person name="Stormo K."/>
            <person name="Costa F."/>
            <person name="Tao Q."/>
            <person name="Si-Ammour A."/>
            <person name="Harkins T."/>
            <person name="Lackey A."/>
            <person name="Perbost C."/>
            <person name="Taillon B."/>
            <person name="Stella A."/>
            <person name="Solovyev V."/>
            <person name="Fawcett J.A."/>
            <person name="Sterck L."/>
            <person name="Vandepoele K."/>
            <person name="Grando S.M."/>
            <person name="Toppo S."/>
            <person name="Moser C."/>
            <person name="Lanchbury J."/>
            <person name="Bogden R."/>
            <person name="Skolnick M."/>
            <person name="Sgaramella V."/>
            <person name="Bhatnagar S.K."/>
            <person name="Fontana P."/>
            <person name="Gutin A."/>
            <person name="Van de Peer Y."/>
            <person name="Salamini F."/>
            <person name="Viola R."/>
        </authorList>
    </citation>
    <scope>NUCLEOTIDE SEQUENCE</scope>
</reference>
<sequence length="486" mass="54177">MEELAARNDSVLALPVRSKQYQMELTIAPKCTSVMQMTNVQPFWRWLGQRMPRCGDGCFHVVSNSYTPEIDPRGLAREDQVLSRVHSTLKDITDLVPLAPSRLVPIVIQKKPRCRRGYSYVVNGLEDVHEQIGAFFSTALKNGKHEYVSILCVNLATVLIDNHDSVDVRYHKLIASRVWAFAVDENPRMLTRRSFENYEEAASETSLSPECTLHKFKATDANGLRVEYDWHVKGFGPGESLQVSDTYQLKTETVEKERPVAAVTSISFQACHLAESSHEILNDSQSNSILRDTVGPEDAPIGFPSNSGPSRSLPSTDMALPSVLDEYNILVSIENDENEVDKPSHAQNVDDTLPNVVKYGFVPLGDFCLDCDCCYNSEHFGHPFIDFGVMHHASASIPNPPMLADISYGFESQMDVFLKKCVRENAKQEYGGYESASYSTCDQTFATAPARCMSLILTVSYADLINSVVLQVDFLLKARPCMLPVA</sequence>
<organism evidence="2">
    <name type="scientific">Vitis vinifera</name>
    <name type="common">Grape</name>
    <dbReference type="NCBI Taxonomy" id="29760"/>
    <lineage>
        <taxon>Eukaryota</taxon>
        <taxon>Viridiplantae</taxon>
        <taxon>Streptophyta</taxon>
        <taxon>Embryophyta</taxon>
        <taxon>Tracheophyta</taxon>
        <taxon>Spermatophyta</taxon>
        <taxon>Magnoliopsida</taxon>
        <taxon>eudicotyledons</taxon>
        <taxon>Gunneridae</taxon>
        <taxon>Pentapetalae</taxon>
        <taxon>rosids</taxon>
        <taxon>Vitales</taxon>
        <taxon>Vitaceae</taxon>
        <taxon>Viteae</taxon>
        <taxon>Vitis</taxon>
    </lineage>
</organism>
<gene>
    <name evidence="2" type="ORF">VITISV_023431</name>
</gene>
<dbReference type="OrthoDB" id="438440at2759"/>
<proteinExistence type="predicted"/>
<feature type="compositionally biased region" description="Polar residues" evidence="1">
    <location>
        <begin position="304"/>
        <end position="314"/>
    </location>
</feature>
<dbReference type="EMBL" id="AM442433">
    <property type="protein sequence ID" value="CAN78522.1"/>
    <property type="molecule type" value="Genomic_DNA"/>
</dbReference>
<dbReference type="ExpressionAtlas" id="A5B0I7">
    <property type="expression patterns" value="baseline and differential"/>
</dbReference>
<evidence type="ECO:0000256" key="1">
    <source>
        <dbReference type="SAM" id="MobiDB-lite"/>
    </source>
</evidence>
<accession>A5B0I7</accession>
<feature type="region of interest" description="Disordered" evidence="1">
    <location>
        <begin position="289"/>
        <end position="314"/>
    </location>
</feature>
<dbReference type="AlphaFoldDB" id="A5B0I7"/>
<name>A5B0I7_VITVI</name>
<protein>
    <submittedName>
        <fullName evidence="2">Uncharacterized protein</fullName>
    </submittedName>
</protein>
<evidence type="ECO:0000313" key="2">
    <source>
        <dbReference type="EMBL" id="CAN78522.1"/>
    </source>
</evidence>